<protein>
    <recommendedName>
        <fullName evidence="3">DUF2642 domain-containing protein</fullName>
    </recommendedName>
</protein>
<name>A0ABQ4M0L3_9BACL</name>
<accession>A0ABQ4M0L3</accession>
<dbReference type="Proteomes" id="UP000680638">
    <property type="component" value="Unassembled WGS sequence"/>
</dbReference>
<reference evidence="1 2" key="1">
    <citation type="submission" date="2021-03" db="EMBL/GenBank/DDBJ databases">
        <title>Antimicrobial resistance genes in bacteria isolated from Japanese honey, and their potential for conferring macrolide and lincosamide resistance in the American foulbrood pathogen Paenibacillus larvae.</title>
        <authorList>
            <person name="Okamoto M."/>
            <person name="Kumagai M."/>
            <person name="Kanamori H."/>
            <person name="Takamatsu D."/>
        </authorList>
    </citation>
    <scope>NUCLEOTIDE SEQUENCE [LARGE SCALE GENOMIC DNA]</scope>
    <source>
        <strain evidence="1 2">J21TS3</strain>
    </source>
</reference>
<gene>
    <name evidence="1" type="ORF">J21TS3_38780</name>
</gene>
<sequence length="71" mass="8436">MITDEQLNNYRLSGEMVRVVRDSLEENDVKGIVVAWDDNHVLIRRRNRKVVKLDRNYLFQPADEPRKNPEA</sequence>
<dbReference type="EMBL" id="BORW01000025">
    <property type="protein sequence ID" value="GIO69057.1"/>
    <property type="molecule type" value="Genomic_DNA"/>
</dbReference>
<evidence type="ECO:0008006" key="3">
    <source>
        <dbReference type="Google" id="ProtNLM"/>
    </source>
</evidence>
<proteinExistence type="predicted"/>
<organism evidence="1 2">
    <name type="scientific">Paenibacillus cookii</name>
    <dbReference type="NCBI Taxonomy" id="157839"/>
    <lineage>
        <taxon>Bacteria</taxon>
        <taxon>Bacillati</taxon>
        <taxon>Bacillota</taxon>
        <taxon>Bacilli</taxon>
        <taxon>Bacillales</taxon>
        <taxon>Paenibacillaceae</taxon>
        <taxon>Paenibacillus</taxon>
    </lineage>
</organism>
<evidence type="ECO:0000313" key="1">
    <source>
        <dbReference type="EMBL" id="GIO69057.1"/>
    </source>
</evidence>
<keyword evidence="2" id="KW-1185">Reference proteome</keyword>
<comment type="caution">
    <text evidence="1">The sequence shown here is derived from an EMBL/GenBank/DDBJ whole genome shotgun (WGS) entry which is preliminary data.</text>
</comment>
<dbReference type="RefSeq" id="WP_036706742.1">
    <property type="nucleotide sequence ID" value="NZ_BORW01000025.1"/>
</dbReference>
<evidence type="ECO:0000313" key="2">
    <source>
        <dbReference type="Proteomes" id="UP000680638"/>
    </source>
</evidence>